<sequence length="737" mass="79284">MTSSPPPPRHIRTGTGTGTGTGTATAGHGDLPAAPPADYDVRCHRRLRGPYTGGSALLRAVIPELAGAHDELIAARATEVISLTPDQAPLVPIAPQTLTALASRAERTRFYSVARTLRVSHGVAELLMDWARALHPGGAVIRFREVDDADPTDRELVAVLLRRCDPAVLRLVVESDSLADDELGKALHTYTDRAADPVPPFQDRPQDADLAQAWIDADGTSTDPELLAAYQALPAPERAARHSARAALLAGKDEPGSALGAQLFHLEHGTDPAAAAGTAFLEACESCFDSGFYEAALDMAQRGRALFGDTRPKPYWNLTNKIGACLSYLRRGEKGFSYFAELRSGSTEPEIHMNSCYMMAMLYTRHLPKGMHDEMRALEWVNTAIAIADWNPDPHRRIFVGAFMRNAKALVELHRADLDAALALVNEAIAMTDADLGPDEQLLHRSVLRYNRAQILAAMGDHDGSLADYDLVISRDPDYGDYYFERAGGRRANGQFEAALADYAEAIRLSPPFHEAHFNRADLLRELGDEEGALRDLDYAAILDPYHVDTLVNRADLLMALGDTERAAADVAAGLVLDPKNANLLCAQGTLLADAEQTEAALSSFTAALEADPSFVAAWVNRAVLAYTAGRPADAVDDLDHAIGLADDPVLRGNRALALYDIGAHERALADLDVAVPELAEEDPDLLFRRGAVRLALGDREGARADWRDHLAAYAAAGEPSPHAEEIAAAGAAESAA</sequence>
<dbReference type="Pfam" id="PF13432">
    <property type="entry name" value="TPR_16"/>
    <property type="match status" value="2"/>
</dbReference>
<evidence type="ECO:0000313" key="5">
    <source>
        <dbReference type="EMBL" id="SFF44955.1"/>
    </source>
</evidence>
<dbReference type="InterPro" id="IPR019734">
    <property type="entry name" value="TPR_rpt"/>
</dbReference>
<dbReference type="PANTHER" id="PTHR44858">
    <property type="entry name" value="TETRATRICOPEPTIDE REPEAT PROTEIN 6"/>
    <property type="match status" value="1"/>
</dbReference>
<accession>A0A1I2IRL5</accession>
<dbReference type="RefSeq" id="WP_093715589.1">
    <property type="nucleotide sequence ID" value="NZ_FONG01000014.1"/>
</dbReference>
<dbReference type="PANTHER" id="PTHR44858:SF1">
    <property type="entry name" value="UDP-N-ACETYLGLUCOSAMINE--PEPTIDE N-ACETYLGLUCOSAMINYLTRANSFERASE SPINDLY-RELATED"/>
    <property type="match status" value="1"/>
</dbReference>
<evidence type="ECO:0000256" key="4">
    <source>
        <dbReference type="SAM" id="MobiDB-lite"/>
    </source>
</evidence>
<dbReference type="SMART" id="SM00028">
    <property type="entry name" value="TPR"/>
    <property type="match status" value="8"/>
</dbReference>
<dbReference type="OrthoDB" id="9814944at2"/>
<dbReference type="Gene3D" id="1.25.40.10">
    <property type="entry name" value="Tetratricopeptide repeat domain"/>
    <property type="match status" value="4"/>
</dbReference>
<dbReference type="STRING" id="380248.SAMN05216251_114163"/>
<proteinExistence type="predicted"/>
<dbReference type="Pfam" id="PF13181">
    <property type="entry name" value="TPR_8"/>
    <property type="match status" value="1"/>
</dbReference>
<dbReference type="AlphaFoldDB" id="A0A1I2IRL5"/>
<dbReference type="SUPFAM" id="SSF48452">
    <property type="entry name" value="TPR-like"/>
    <property type="match status" value="3"/>
</dbReference>
<feature type="repeat" description="TPR" evidence="3">
    <location>
        <begin position="582"/>
        <end position="615"/>
    </location>
</feature>
<evidence type="ECO:0000313" key="6">
    <source>
        <dbReference type="Proteomes" id="UP000199323"/>
    </source>
</evidence>
<keyword evidence="6" id="KW-1185">Reference proteome</keyword>
<name>A0A1I2IRL5_9ACTN</name>
<protein>
    <submittedName>
        <fullName evidence="5">Tetratricopeptide repeat-containing protein</fullName>
    </submittedName>
</protein>
<dbReference type="PROSITE" id="PS50005">
    <property type="entry name" value="TPR"/>
    <property type="match status" value="1"/>
</dbReference>
<dbReference type="Proteomes" id="UP000199323">
    <property type="component" value="Unassembled WGS sequence"/>
</dbReference>
<dbReference type="InterPro" id="IPR050498">
    <property type="entry name" value="Ycf3"/>
</dbReference>
<keyword evidence="1" id="KW-0677">Repeat</keyword>
<evidence type="ECO:0000256" key="2">
    <source>
        <dbReference type="ARBA" id="ARBA00022803"/>
    </source>
</evidence>
<feature type="region of interest" description="Disordered" evidence="4">
    <location>
        <begin position="1"/>
        <end position="37"/>
    </location>
</feature>
<organism evidence="5 6">
    <name type="scientific">Actinacidiphila alni</name>
    <dbReference type="NCBI Taxonomy" id="380248"/>
    <lineage>
        <taxon>Bacteria</taxon>
        <taxon>Bacillati</taxon>
        <taxon>Actinomycetota</taxon>
        <taxon>Actinomycetes</taxon>
        <taxon>Kitasatosporales</taxon>
        <taxon>Streptomycetaceae</taxon>
        <taxon>Actinacidiphila</taxon>
    </lineage>
</organism>
<reference evidence="5 6" key="1">
    <citation type="submission" date="2016-10" db="EMBL/GenBank/DDBJ databases">
        <authorList>
            <person name="de Groot N.N."/>
        </authorList>
    </citation>
    <scope>NUCLEOTIDE SEQUENCE [LARGE SCALE GENOMIC DNA]</scope>
    <source>
        <strain evidence="5 6">CGMCC 4.3510</strain>
    </source>
</reference>
<dbReference type="InterPro" id="IPR011990">
    <property type="entry name" value="TPR-like_helical_dom_sf"/>
</dbReference>
<evidence type="ECO:0000256" key="3">
    <source>
        <dbReference type="PROSITE-ProRule" id="PRU00339"/>
    </source>
</evidence>
<gene>
    <name evidence="5" type="ORF">SAMN05216251_114163</name>
</gene>
<keyword evidence="2 3" id="KW-0802">TPR repeat</keyword>
<evidence type="ECO:0000256" key="1">
    <source>
        <dbReference type="ARBA" id="ARBA00022737"/>
    </source>
</evidence>
<dbReference type="EMBL" id="FONG01000014">
    <property type="protein sequence ID" value="SFF44955.1"/>
    <property type="molecule type" value="Genomic_DNA"/>
</dbReference>